<dbReference type="RefSeq" id="WP_200788711.1">
    <property type="nucleotide sequence ID" value="NZ_JAEDAO010000001.1"/>
</dbReference>
<evidence type="ECO:0000313" key="3">
    <source>
        <dbReference type="Proteomes" id="UP000617041"/>
    </source>
</evidence>
<dbReference type="Gene3D" id="3.40.190.10">
    <property type="entry name" value="Periplasmic binding protein-like II"/>
    <property type="match status" value="1"/>
</dbReference>
<evidence type="ECO:0000313" key="2">
    <source>
        <dbReference type="EMBL" id="MBK0393764.1"/>
    </source>
</evidence>
<dbReference type="AlphaFoldDB" id="A0A934Q3V1"/>
<dbReference type="InterPro" id="IPR005064">
    <property type="entry name" value="BUG"/>
</dbReference>
<comment type="similarity">
    <text evidence="1">Belongs to the UPF0065 (bug) family.</text>
</comment>
<name>A0A934Q3V1_9BURK</name>
<accession>A0A934Q3V1</accession>
<dbReference type="Proteomes" id="UP000617041">
    <property type="component" value="Unassembled WGS sequence"/>
</dbReference>
<dbReference type="SUPFAM" id="SSF53850">
    <property type="entry name" value="Periplasmic binding protein-like II"/>
    <property type="match status" value="1"/>
</dbReference>
<dbReference type="PANTHER" id="PTHR42928:SF5">
    <property type="entry name" value="BLR1237 PROTEIN"/>
    <property type="match status" value="1"/>
</dbReference>
<protein>
    <submittedName>
        <fullName evidence="2">Tripartite tricarboxylate transporter substrate binding protein</fullName>
    </submittedName>
</protein>
<dbReference type="CDD" id="cd07012">
    <property type="entry name" value="PBP2_Bug_TTT"/>
    <property type="match status" value="1"/>
</dbReference>
<dbReference type="Gene3D" id="3.40.190.150">
    <property type="entry name" value="Bordetella uptake gene, domain 1"/>
    <property type="match status" value="1"/>
</dbReference>
<keyword evidence="3" id="KW-1185">Reference proteome</keyword>
<reference evidence="2" key="1">
    <citation type="submission" date="2020-12" db="EMBL/GenBank/DDBJ databases">
        <title>Ramlibacter sp. nov., isolated from a freshwater alga, Cryptomonas.</title>
        <authorList>
            <person name="Kim H.M."/>
            <person name="Jeon C.O."/>
        </authorList>
    </citation>
    <scope>NUCLEOTIDE SEQUENCE</scope>
    <source>
        <strain evidence="2">CrO1</strain>
    </source>
</reference>
<dbReference type="InterPro" id="IPR042100">
    <property type="entry name" value="Bug_dom1"/>
</dbReference>
<dbReference type="Pfam" id="PF03401">
    <property type="entry name" value="TctC"/>
    <property type="match status" value="1"/>
</dbReference>
<comment type="caution">
    <text evidence="2">The sequence shown here is derived from an EMBL/GenBank/DDBJ whole genome shotgun (WGS) entry which is preliminary data.</text>
</comment>
<dbReference type="EMBL" id="JAEDAO010000001">
    <property type="protein sequence ID" value="MBK0393764.1"/>
    <property type="molecule type" value="Genomic_DNA"/>
</dbReference>
<proteinExistence type="inferred from homology"/>
<dbReference type="PIRSF" id="PIRSF017082">
    <property type="entry name" value="YflP"/>
    <property type="match status" value="1"/>
</dbReference>
<dbReference type="PANTHER" id="PTHR42928">
    <property type="entry name" value="TRICARBOXYLATE-BINDING PROTEIN"/>
    <property type="match status" value="1"/>
</dbReference>
<sequence length="301" mass="31901">MASAADAWPTHELTMYVNYGPGSATDLVARALAGEMEKAIGQPVIVQNKPGAQGTLGPAFFARRPADGYSFGILSFAPAAIAPHMMDVAYKLDDFDVVAGIGRYRYGVAVRADSPYRTVKDLVDAAKSGKGVSFTATGAPNNLALLKLGTLTGGSFTFVPMKSGPDSVNAVLGSHVDAVVQTPSDIMPFVQSGQMRLLASVSPVRWSELPDTPTMKEAGYNVEIDSWTGIAAPRGLPPEVLRTLEQAALKAVQSPAYQQRVKQFGVDPLAMDARSYRAFLEAGYRDMAKALRDAGMAKAAN</sequence>
<gene>
    <name evidence="2" type="ORF">I8E28_14290</name>
</gene>
<organism evidence="2 3">
    <name type="scientific">Ramlibacter algicola</name>
    <dbReference type="NCBI Taxonomy" id="2795217"/>
    <lineage>
        <taxon>Bacteria</taxon>
        <taxon>Pseudomonadati</taxon>
        <taxon>Pseudomonadota</taxon>
        <taxon>Betaproteobacteria</taxon>
        <taxon>Burkholderiales</taxon>
        <taxon>Comamonadaceae</taxon>
        <taxon>Ramlibacter</taxon>
    </lineage>
</organism>
<evidence type="ECO:0000256" key="1">
    <source>
        <dbReference type="ARBA" id="ARBA00006987"/>
    </source>
</evidence>